<dbReference type="Proteomes" id="UP000253740">
    <property type="component" value="Unassembled WGS sequence"/>
</dbReference>
<evidence type="ECO:0000313" key="4">
    <source>
        <dbReference type="Proteomes" id="UP000253740"/>
    </source>
</evidence>
<dbReference type="AlphaFoldDB" id="A0A0K8QPG9"/>
<reference evidence="2" key="1">
    <citation type="submission" date="2015-03" db="EMBL/GenBank/DDBJ databases">
        <title>Draft genome sequence of Mizugakiibacter sediminis skMP5.</title>
        <authorList>
            <person name="Watanabe T."/>
            <person name="Kojima H."/>
            <person name="Fukui M."/>
        </authorList>
    </citation>
    <scope>NUCLEOTIDE SEQUENCE</scope>
    <source>
        <strain evidence="2">SkMP5</strain>
    </source>
</reference>
<organism evidence="3">
    <name type="scientific">Mizugakiibacter sediminis</name>
    <dbReference type="NCBI Taxonomy" id="1475481"/>
    <lineage>
        <taxon>Bacteria</taxon>
        <taxon>Pseudomonadati</taxon>
        <taxon>Pseudomonadota</taxon>
        <taxon>Gammaproteobacteria</taxon>
        <taxon>Lysobacterales</taxon>
        <taxon>Rhodanobacteraceae</taxon>
        <taxon>Mizugakiibacter</taxon>
    </lineage>
</organism>
<feature type="transmembrane region" description="Helical" evidence="1">
    <location>
        <begin position="45"/>
        <end position="68"/>
    </location>
</feature>
<keyword evidence="1" id="KW-0812">Transmembrane</keyword>
<feature type="transmembrane region" description="Helical" evidence="1">
    <location>
        <begin position="88"/>
        <end position="106"/>
    </location>
</feature>
<keyword evidence="1" id="KW-1133">Transmembrane helix</keyword>
<name>A0A0K8QPG9_9GAMM</name>
<protein>
    <submittedName>
        <fullName evidence="3">Uncharacterized protein</fullName>
    </submittedName>
</protein>
<proteinExistence type="predicted"/>
<feature type="transmembrane region" description="Helical" evidence="1">
    <location>
        <begin position="6"/>
        <end position="33"/>
    </location>
</feature>
<feature type="transmembrane region" description="Helical" evidence="1">
    <location>
        <begin position="127"/>
        <end position="152"/>
    </location>
</feature>
<evidence type="ECO:0000256" key="1">
    <source>
        <dbReference type="SAM" id="Phobius"/>
    </source>
</evidence>
<sequence length="154" mass="15733">MENGLGALMGLGMGMVLGGIVIGVLVGALVLMLATKLVEKFTPSFGQALLVTLACLGAVFVVNLVLGLIGFAGGMGGFAGGLFAPRRLLVLVADFLVGAWVIQQLLKLPSGERMAYGRACLVTLVQYAIGLAIGIAFGLVFGVLLGGMFAAMHH</sequence>
<evidence type="ECO:0000313" key="3">
    <source>
        <dbReference type="EMBL" id="GAP66785.1"/>
    </source>
</evidence>
<evidence type="ECO:0000313" key="2">
    <source>
        <dbReference type="EMBL" id="GAN45432.1"/>
    </source>
</evidence>
<keyword evidence="1" id="KW-0472">Membrane</keyword>
<dbReference type="EMBL" id="DF970233">
    <property type="protein sequence ID" value="GAP66785.1"/>
    <property type="molecule type" value="Genomic_DNA"/>
</dbReference>
<dbReference type="EMBL" id="DF952380">
    <property type="protein sequence ID" value="GAN45432.1"/>
    <property type="molecule type" value="Genomic_DNA"/>
</dbReference>
<gene>
    <name evidence="2" type="ORF">MBSD_1980</name>
    <name evidence="3" type="ORF">MBSD_n2100</name>
</gene>
<dbReference type="HOGENOM" id="CLU_1702256_0_0_6"/>
<accession>A0A0K8QPG9</accession>
<reference evidence="3" key="2">
    <citation type="submission" date="2015-08" db="EMBL/GenBank/DDBJ databases">
        <title>Complete DNA Sequence of Pseudomonas syringae pv. actinidiae, the Causal Agent of Kiwifruit Canker Disease.</title>
        <authorList>
            <person name="Rikkerink E.H.A."/>
            <person name="Fineran P.C."/>
        </authorList>
    </citation>
    <scope>NUCLEOTIDE SEQUENCE</scope>
    <source>
        <strain evidence="3">SkMP5</strain>
    </source>
</reference>
<keyword evidence="4" id="KW-1185">Reference proteome</keyword>